<keyword evidence="2" id="KW-1185">Reference proteome</keyword>
<dbReference type="RefSeq" id="WP_132673311.1">
    <property type="nucleotide sequence ID" value="NZ_SMKS01000008.1"/>
</dbReference>
<organism evidence="1 2">
    <name type="scientific">Saccharopolyspora terrae</name>
    <dbReference type="NCBI Taxonomy" id="2530384"/>
    <lineage>
        <taxon>Bacteria</taxon>
        <taxon>Bacillati</taxon>
        <taxon>Actinomycetota</taxon>
        <taxon>Actinomycetes</taxon>
        <taxon>Pseudonocardiales</taxon>
        <taxon>Pseudonocardiaceae</taxon>
        <taxon>Saccharopolyspora</taxon>
    </lineage>
</organism>
<dbReference type="OrthoDB" id="3572298at2"/>
<evidence type="ECO:0000313" key="2">
    <source>
        <dbReference type="Proteomes" id="UP000295674"/>
    </source>
</evidence>
<proteinExistence type="predicted"/>
<protein>
    <submittedName>
        <fullName evidence="1">Uncharacterized protein</fullName>
    </submittedName>
</protein>
<sequence>MLEHRSCVLACCDECGDYYGENADGVLYYASTEDALNDITTPYMADELAWVAIEGGRLRCDRCEAYRLCRTHGHVWQPWRRCLCQGMGLETDCGRAVRFCDRCPSTESTHESDRAGGAR</sequence>
<dbReference type="Proteomes" id="UP000295674">
    <property type="component" value="Unassembled WGS sequence"/>
</dbReference>
<accession>A0A4V6PCR1</accession>
<dbReference type="AlphaFoldDB" id="A0A4V6PCR1"/>
<comment type="caution">
    <text evidence="1">The sequence shown here is derived from an EMBL/GenBank/DDBJ whole genome shotgun (WGS) entry which is preliminary data.</text>
</comment>
<reference evidence="1 2" key="1">
    <citation type="submission" date="2019-03" db="EMBL/GenBank/DDBJ databases">
        <title>Draft genome sequences of novel Actinobacteria.</title>
        <authorList>
            <person name="Sahin N."/>
            <person name="Ay H."/>
            <person name="Saygin H."/>
        </authorList>
    </citation>
    <scope>NUCLEOTIDE SEQUENCE [LARGE SCALE GENOMIC DNA]</scope>
    <source>
        <strain evidence="1 2">16K309</strain>
    </source>
</reference>
<name>A0A4V6PCR1_9PSEU</name>
<gene>
    <name evidence="1" type="ORF">E1181_07985</name>
</gene>
<evidence type="ECO:0000313" key="1">
    <source>
        <dbReference type="EMBL" id="TDD08106.1"/>
    </source>
</evidence>
<dbReference type="EMBL" id="SMKS01000008">
    <property type="protein sequence ID" value="TDD08106.1"/>
    <property type="molecule type" value="Genomic_DNA"/>
</dbReference>